<evidence type="ECO:0000313" key="2">
    <source>
        <dbReference type="Proteomes" id="UP000244328"/>
    </source>
</evidence>
<evidence type="ECO:0000313" key="1">
    <source>
        <dbReference type="EMBL" id="AVR55234.1"/>
    </source>
</evidence>
<dbReference type="Proteomes" id="UP000244328">
    <property type="component" value="Segment"/>
</dbReference>
<organism evidence="1 2">
    <name type="scientific">Enterobacter phage myPSH1140</name>
    <dbReference type="NCBI Taxonomy" id="2108137"/>
    <lineage>
        <taxon>Viruses</taxon>
        <taxon>Duplodnaviria</taxon>
        <taxon>Heunggongvirae</taxon>
        <taxon>Uroviricota</taxon>
        <taxon>Caudoviricetes</taxon>
        <taxon>Pantevenvirales</taxon>
        <taxon>Straboviridae</taxon>
        <taxon>Tevenvirinae</taxon>
        <taxon>Karamvirus</taxon>
        <taxon>Karamvirus mypsh1140</taxon>
    </lineage>
</organism>
<accession>A0A2R3ZWW0</accession>
<sequence>MSTFILIMTLISEHGGVAMNQIEFKPTQTGPTAEELCNQAGEEWRTSARDFSTSAKFVCVKR</sequence>
<name>A0A2R3ZWW0_9CAUD</name>
<reference evidence="1 2" key="1">
    <citation type="submission" date="2018-02" db="EMBL/GenBank/DDBJ databases">
        <title>Isolation, characterization and genome analysis of lytic bacteriophages against Enterobacter cloacae.</title>
        <authorList>
            <person name="Ramesh N."/>
            <person name="Prasanth M."/>
            <person name="Tamhankar A.J."/>
            <person name="Lundborg C.S."/>
        </authorList>
    </citation>
    <scope>NUCLEOTIDE SEQUENCE [LARGE SCALE GENOMIC DNA]</scope>
</reference>
<gene>
    <name evidence="1" type="ORF">PSH1140_029</name>
</gene>
<proteinExistence type="predicted"/>
<protein>
    <submittedName>
        <fullName evidence="1">Uncharacterized protein</fullName>
    </submittedName>
</protein>
<dbReference type="EMBL" id="MG999954">
    <property type="protein sequence ID" value="AVR55234.1"/>
    <property type="molecule type" value="Genomic_DNA"/>
</dbReference>
<keyword evidence="2" id="KW-1185">Reference proteome</keyword>